<evidence type="ECO:0000256" key="1">
    <source>
        <dbReference type="ARBA" id="ARBA00004496"/>
    </source>
</evidence>
<comment type="function">
    <text evidence="3">Part of a sulfur-relay system.</text>
</comment>
<dbReference type="NCBIfam" id="TIGR03342">
    <property type="entry name" value="dsrC_tusE_dsvC"/>
    <property type="match status" value="1"/>
</dbReference>
<sequence>MNTLIVNEQIIPLDKEGYLKNLNDWTPEVAEALAQKAVISLTPAHWEVLNAIRDFYRTYDLSPSQRPFVKHIANTLGPEKGHSIYLMKLFPESPAKLAARIAGLPRPSNCF</sequence>
<keyword evidence="5" id="KW-1185">Reference proteome</keyword>
<dbReference type="PANTHER" id="PTHR37010:SF1">
    <property type="entry name" value="SULFURTRANSFERASE TUSE"/>
    <property type="match status" value="1"/>
</dbReference>
<comment type="similarity">
    <text evidence="3">Belongs to the dsrC/tusE family.</text>
</comment>
<dbReference type="EMBL" id="BAABFL010000036">
    <property type="protein sequence ID" value="GAA4648172.1"/>
    <property type="molecule type" value="Genomic_DNA"/>
</dbReference>
<dbReference type="Gene3D" id="1.10.10.370">
    <property type="entry name" value="DsrC-like protein, C-terminal domain"/>
    <property type="match status" value="1"/>
</dbReference>
<name>A0ABP8UX62_9GAMM</name>
<evidence type="ECO:0000256" key="3">
    <source>
        <dbReference type="PIRNR" id="PIRNR006223"/>
    </source>
</evidence>
<evidence type="ECO:0000313" key="4">
    <source>
        <dbReference type="EMBL" id="GAA4648172.1"/>
    </source>
</evidence>
<reference evidence="5" key="1">
    <citation type="journal article" date="2019" name="Int. J. Syst. Evol. Microbiol.">
        <title>The Global Catalogue of Microorganisms (GCM) 10K type strain sequencing project: providing services to taxonomists for standard genome sequencing and annotation.</title>
        <authorList>
            <consortium name="The Broad Institute Genomics Platform"/>
            <consortium name="The Broad Institute Genome Sequencing Center for Infectious Disease"/>
            <person name="Wu L."/>
            <person name="Ma J."/>
        </authorList>
    </citation>
    <scope>NUCLEOTIDE SEQUENCE [LARGE SCALE GENOMIC DNA]</scope>
    <source>
        <strain evidence="5">JCM 17805</strain>
    </source>
</reference>
<comment type="subcellular location">
    <subcellularLocation>
        <location evidence="1">Cytoplasm</location>
    </subcellularLocation>
</comment>
<dbReference type="Gene3D" id="3.30.1420.10">
    <property type="match status" value="1"/>
</dbReference>
<evidence type="ECO:0000256" key="2">
    <source>
        <dbReference type="ARBA" id="ARBA00022490"/>
    </source>
</evidence>
<dbReference type="Pfam" id="PF04358">
    <property type="entry name" value="DsrC"/>
    <property type="match status" value="1"/>
</dbReference>
<dbReference type="InterPro" id="IPR007453">
    <property type="entry name" value="DsrC/TusE"/>
</dbReference>
<evidence type="ECO:0000313" key="5">
    <source>
        <dbReference type="Proteomes" id="UP001500604"/>
    </source>
</evidence>
<comment type="caution">
    <text evidence="4">The sequence shown here is derived from an EMBL/GenBank/DDBJ whole genome shotgun (WGS) entry which is preliminary data.</text>
</comment>
<protein>
    <recommendedName>
        <fullName evidence="3">Sulfurtransferase</fullName>
        <ecNumber evidence="3">2.8.1.-</ecNumber>
    </recommendedName>
</protein>
<proteinExistence type="inferred from homology"/>
<keyword evidence="3" id="KW-0808">Transferase</keyword>
<keyword evidence="2" id="KW-0963">Cytoplasm</keyword>
<organism evidence="4 5">
    <name type="scientific">Kistimonas scapharcae</name>
    <dbReference type="NCBI Taxonomy" id="1036133"/>
    <lineage>
        <taxon>Bacteria</taxon>
        <taxon>Pseudomonadati</taxon>
        <taxon>Pseudomonadota</taxon>
        <taxon>Gammaproteobacteria</taxon>
        <taxon>Oceanospirillales</taxon>
        <taxon>Endozoicomonadaceae</taxon>
        <taxon>Kistimonas</taxon>
    </lineage>
</organism>
<dbReference type="RefSeq" id="WP_345193503.1">
    <property type="nucleotide sequence ID" value="NZ_BAABFL010000036.1"/>
</dbReference>
<dbReference type="InterPro" id="IPR025526">
    <property type="entry name" value="DsrC-like_dom_sf"/>
</dbReference>
<dbReference type="PIRSF" id="PIRSF006223">
    <property type="entry name" value="DsrC_TusE"/>
    <property type="match status" value="1"/>
</dbReference>
<dbReference type="Proteomes" id="UP001500604">
    <property type="component" value="Unassembled WGS sequence"/>
</dbReference>
<dbReference type="EC" id="2.8.1.-" evidence="3"/>
<dbReference type="SUPFAM" id="SSF69721">
    <property type="entry name" value="DsrC, the gamma subunit of dissimilatory sulfite reductase"/>
    <property type="match status" value="1"/>
</dbReference>
<dbReference type="InterPro" id="IPR043163">
    <property type="entry name" value="DsrC-like_N"/>
</dbReference>
<dbReference type="PANTHER" id="PTHR37010">
    <property type="entry name" value="SULFURTRANSFERASE TUSE"/>
    <property type="match status" value="1"/>
</dbReference>
<dbReference type="InterPro" id="IPR042072">
    <property type="entry name" value="DsrC-like_C"/>
</dbReference>
<gene>
    <name evidence="4" type="ORF">GCM10023116_04380</name>
</gene>
<accession>A0ABP8UX62</accession>